<dbReference type="Pfam" id="PF03878">
    <property type="entry name" value="YIF1"/>
    <property type="match status" value="1"/>
</dbReference>
<dbReference type="GO" id="GO:0005793">
    <property type="term" value="C:endoplasmic reticulum-Golgi intermediate compartment"/>
    <property type="evidence" value="ECO:0007669"/>
    <property type="project" value="UniProtKB-UniRule"/>
</dbReference>
<dbReference type="PANTHER" id="PTHR14083:SF0">
    <property type="entry name" value="YIP1D-INTERACTING FACTOR 1, ISOFORM C"/>
    <property type="match status" value="1"/>
</dbReference>
<dbReference type="GO" id="GO:0000139">
    <property type="term" value="C:Golgi membrane"/>
    <property type="evidence" value="ECO:0007669"/>
    <property type="project" value="UniProtKB-SubCell"/>
</dbReference>
<dbReference type="GO" id="GO:0030134">
    <property type="term" value="C:COPII-coated ER to Golgi transport vesicle"/>
    <property type="evidence" value="ECO:0007669"/>
    <property type="project" value="TreeGrafter"/>
</dbReference>
<evidence type="ECO:0000313" key="12">
    <source>
        <dbReference type="Proteomes" id="UP001347796"/>
    </source>
</evidence>
<sequence length="314" mass="35697">MDVPSGFRQSSGKKKKASKSQNRPQLFEDTSVNPSSGFQQTDAYYPPQHHDPMAMQGGGYGMPQNQFPGQQYMNDPMANMAVQYGTSLAGQGKEMMNKNLEKYVSASKIKYYFAVDTAYVGKKLALLTFPFTHSDWSIRYNEDEPIAPRYDHNAPDLYIPVMAFVTYILTAGFVLGTQDRFTPEQLGIQASSALVWIIIEVLAMTLSLYVMNMNTELKYLDTLAYCGYKYVGMIMSLLAGLLLKNNGYYSVLLWYSLCIVFFLIRTLRVKILPHQHDGFTSGSKRSLYLILTISVVQPLMMWWLTSHIMFQTKK</sequence>
<dbReference type="EMBL" id="JAZGQO010000008">
    <property type="protein sequence ID" value="KAK6179846.1"/>
    <property type="molecule type" value="Genomic_DNA"/>
</dbReference>
<evidence type="ECO:0000256" key="3">
    <source>
        <dbReference type="ARBA" id="ARBA00022692"/>
    </source>
</evidence>
<evidence type="ECO:0000256" key="9">
    <source>
        <dbReference type="RuleBase" id="RU368073"/>
    </source>
</evidence>
<evidence type="ECO:0000256" key="8">
    <source>
        <dbReference type="ARBA" id="ARBA00023136"/>
    </source>
</evidence>
<comment type="caution">
    <text evidence="11">The sequence shown here is derived from an EMBL/GenBank/DDBJ whole genome shotgun (WGS) entry which is preliminary data.</text>
</comment>
<gene>
    <name evidence="11" type="ORF">SNE40_012110</name>
</gene>
<dbReference type="GO" id="GO:0005789">
    <property type="term" value="C:endoplasmic reticulum membrane"/>
    <property type="evidence" value="ECO:0007669"/>
    <property type="project" value="UniProtKB-SubCell"/>
</dbReference>
<organism evidence="11 12">
    <name type="scientific">Patella caerulea</name>
    <name type="common">Rayed Mediterranean limpet</name>
    <dbReference type="NCBI Taxonomy" id="87958"/>
    <lineage>
        <taxon>Eukaryota</taxon>
        <taxon>Metazoa</taxon>
        <taxon>Spiralia</taxon>
        <taxon>Lophotrochozoa</taxon>
        <taxon>Mollusca</taxon>
        <taxon>Gastropoda</taxon>
        <taxon>Patellogastropoda</taxon>
        <taxon>Patelloidea</taxon>
        <taxon>Patellidae</taxon>
        <taxon>Patella</taxon>
    </lineage>
</organism>
<keyword evidence="2 9" id="KW-0813">Transport</keyword>
<feature type="compositionally biased region" description="Polar residues" evidence="10">
    <location>
        <begin position="21"/>
        <end position="42"/>
    </location>
</feature>
<evidence type="ECO:0000256" key="1">
    <source>
        <dbReference type="ARBA" id="ARBA00009727"/>
    </source>
</evidence>
<feature type="transmembrane region" description="Helical" evidence="9">
    <location>
        <begin position="188"/>
        <end position="210"/>
    </location>
</feature>
<keyword evidence="12" id="KW-1185">Reference proteome</keyword>
<protein>
    <recommendedName>
        <fullName evidence="9">Protein YIF1</fullName>
    </recommendedName>
</protein>
<evidence type="ECO:0000256" key="7">
    <source>
        <dbReference type="ARBA" id="ARBA00023034"/>
    </source>
</evidence>
<reference evidence="11 12" key="1">
    <citation type="submission" date="2024-01" db="EMBL/GenBank/DDBJ databases">
        <title>The genome of the rayed Mediterranean limpet Patella caerulea (Linnaeus, 1758).</title>
        <authorList>
            <person name="Anh-Thu Weber A."/>
            <person name="Halstead-Nussloch G."/>
        </authorList>
    </citation>
    <scope>NUCLEOTIDE SEQUENCE [LARGE SCALE GENOMIC DNA]</scope>
    <source>
        <strain evidence="11">AATW-2023a</strain>
        <tissue evidence="11">Whole specimen</tissue>
    </source>
</reference>
<evidence type="ECO:0000256" key="2">
    <source>
        <dbReference type="ARBA" id="ARBA00022448"/>
    </source>
</evidence>
<keyword evidence="6 9" id="KW-1133">Transmembrane helix</keyword>
<name>A0AAN8PVC1_PATCE</name>
<dbReference type="PANTHER" id="PTHR14083">
    <property type="entry name" value="YIP1 INTERACTING FACTOR HOMOLOG YIF1 PROTEIN"/>
    <property type="match status" value="1"/>
</dbReference>
<proteinExistence type="inferred from homology"/>
<feature type="transmembrane region" description="Helical" evidence="9">
    <location>
        <begin position="157"/>
        <end position="176"/>
    </location>
</feature>
<dbReference type="AlphaFoldDB" id="A0AAN8PVC1"/>
<comment type="similarity">
    <text evidence="1 9">Belongs to the YIF1 family.</text>
</comment>
<feature type="region of interest" description="Disordered" evidence="10">
    <location>
        <begin position="1"/>
        <end position="61"/>
    </location>
</feature>
<keyword evidence="5 9" id="KW-0653">Protein transport</keyword>
<dbReference type="Proteomes" id="UP001347796">
    <property type="component" value="Unassembled WGS sequence"/>
</dbReference>
<evidence type="ECO:0000256" key="5">
    <source>
        <dbReference type="ARBA" id="ARBA00022927"/>
    </source>
</evidence>
<evidence type="ECO:0000256" key="10">
    <source>
        <dbReference type="SAM" id="MobiDB-lite"/>
    </source>
</evidence>
<feature type="transmembrane region" description="Helical" evidence="9">
    <location>
        <begin position="287"/>
        <end position="305"/>
    </location>
</feature>
<dbReference type="GO" id="GO:0006888">
    <property type="term" value="P:endoplasmic reticulum to Golgi vesicle-mediated transport"/>
    <property type="evidence" value="ECO:0007669"/>
    <property type="project" value="UniProtKB-UniRule"/>
</dbReference>
<keyword evidence="7 9" id="KW-0333">Golgi apparatus</keyword>
<evidence type="ECO:0000256" key="4">
    <source>
        <dbReference type="ARBA" id="ARBA00022824"/>
    </source>
</evidence>
<evidence type="ECO:0000256" key="6">
    <source>
        <dbReference type="ARBA" id="ARBA00022989"/>
    </source>
</evidence>
<comment type="function">
    <text evidence="9">Has a role in transport between endoplasmic reticulum and Golgi.</text>
</comment>
<feature type="transmembrane region" description="Helical" evidence="9">
    <location>
        <begin position="222"/>
        <end position="242"/>
    </location>
</feature>
<keyword evidence="4 9" id="KW-0256">Endoplasmic reticulum</keyword>
<comment type="subcellular location">
    <subcellularLocation>
        <location evidence="9">Endoplasmic reticulum membrane</location>
        <topology evidence="9">Multi-pass membrane protein</topology>
    </subcellularLocation>
    <subcellularLocation>
        <location evidence="9">Golgi apparatus membrane</location>
        <topology evidence="9">Multi-pass membrane protein</topology>
    </subcellularLocation>
</comment>
<feature type="transmembrane region" description="Helical" evidence="9">
    <location>
        <begin position="248"/>
        <end position="267"/>
    </location>
</feature>
<keyword evidence="3 9" id="KW-0812">Transmembrane</keyword>
<evidence type="ECO:0000313" key="11">
    <source>
        <dbReference type="EMBL" id="KAK6179846.1"/>
    </source>
</evidence>
<dbReference type="GO" id="GO:0015031">
    <property type="term" value="P:protein transport"/>
    <property type="evidence" value="ECO:0007669"/>
    <property type="project" value="UniProtKB-KW"/>
</dbReference>
<accession>A0AAN8PVC1</accession>
<keyword evidence="8 9" id="KW-0472">Membrane</keyword>
<dbReference type="InterPro" id="IPR005578">
    <property type="entry name" value="Yif1_fam"/>
</dbReference>